<dbReference type="Proteomes" id="UP001140066">
    <property type="component" value="Unassembled WGS sequence"/>
</dbReference>
<keyword evidence="1" id="KW-0067">ATP-binding</keyword>
<keyword evidence="1" id="KW-0547">Nucleotide-binding</keyword>
<sequence length="718" mass="80155">MEMTGGTGRLVGKIAYLEQQPWIMNDTLRANILFGREYDEKYYWEVLHACALTDDLEMWPNSDMTVIGENGFNISGGQRARLALARTVYSRADIYFLDDPLSAVDAIVKRHILDNIILSTGILGNKLRFVTTNADNILPLCNQVVTIDNGYVSVRAQTPLVHKTIGTASAQKTKPKSVDSMDETLQPALPTDETQGTTAQQVYSNSFTANNTIVYLVPRLFTYDCSQAALVLLLAYRVLLLAPQLLIFIPVLVWTSRVASTRISQTTDAIAKLKRSSESMYQRVQSLANNGAQMIRLFGVEPFFTSQYIKCTEDETRLEALKSSSEDYAYILQKLIGQAIKSVMSLLYIAKAKFSGVELRSNDLAGFQESTSLLIKHVNLTVKFPRVVLKALDKVNEFRDFAERDPEAPYVVDSCRPSAQWPPNGKIEFRNFSMKYGADQGYALKNINLAINSGEKIGIVGRTGAGKSSLAKVLFRLIHEHTSGSILIAGQDISEFGVGDYRPRLGMIPQESSMFGGSIRRNLDPLNQFDIEEMWGSMIKCNMAKCASSNRSSKVNRNIGYDIDSGEALKKRQWQKASWLKRVLLFILKRVPRPVSPAKLVPHGLDKPVKECFGGFSSGQQQLFGLCRVIMRKRKIIVLDEATANVDLETDKSVQELIRKEFKDCTVLTIAHRLETIMKSDRIIVMDKGTIAEIGTPQELLAKDGMFAQLVKTSDFGQ</sequence>
<gene>
    <name evidence="1" type="primary">YCF1_2</name>
    <name evidence="1" type="ORF">GGI18_001383</name>
</gene>
<reference evidence="1" key="1">
    <citation type="submission" date="2022-07" db="EMBL/GenBank/DDBJ databases">
        <title>Phylogenomic reconstructions and comparative analyses of Kickxellomycotina fungi.</title>
        <authorList>
            <person name="Reynolds N.K."/>
            <person name="Stajich J.E."/>
            <person name="Barry K."/>
            <person name="Grigoriev I.V."/>
            <person name="Crous P."/>
            <person name="Smith M.E."/>
        </authorList>
    </citation>
    <scope>NUCLEOTIDE SEQUENCE</scope>
    <source>
        <strain evidence="1">BCRC 34191</strain>
    </source>
</reference>
<accession>A0ACC1KK54</accession>
<proteinExistence type="predicted"/>
<name>A0ACC1KK54_9FUNG</name>
<evidence type="ECO:0000313" key="2">
    <source>
        <dbReference type="Proteomes" id="UP001140066"/>
    </source>
</evidence>
<organism evidence="1 2">
    <name type="scientific">Coemansia linderi</name>
    <dbReference type="NCBI Taxonomy" id="2663919"/>
    <lineage>
        <taxon>Eukaryota</taxon>
        <taxon>Fungi</taxon>
        <taxon>Fungi incertae sedis</taxon>
        <taxon>Zoopagomycota</taxon>
        <taxon>Kickxellomycotina</taxon>
        <taxon>Kickxellomycetes</taxon>
        <taxon>Kickxellales</taxon>
        <taxon>Kickxellaceae</taxon>
        <taxon>Coemansia</taxon>
    </lineage>
</organism>
<comment type="caution">
    <text evidence="1">The sequence shown here is derived from an EMBL/GenBank/DDBJ whole genome shotgun (WGS) entry which is preliminary data.</text>
</comment>
<dbReference type="EMBL" id="JANBUK010000204">
    <property type="protein sequence ID" value="KAJ2791092.1"/>
    <property type="molecule type" value="Genomic_DNA"/>
</dbReference>
<keyword evidence="2" id="KW-1185">Reference proteome</keyword>
<evidence type="ECO:0000313" key="1">
    <source>
        <dbReference type="EMBL" id="KAJ2791092.1"/>
    </source>
</evidence>
<protein>
    <submittedName>
        <fullName evidence="1">ATP-binding cassette glutathione S-conjugate transporter ycf1</fullName>
    </submittedName>
</protein>